<dbReference type="HAMAP" id="MF_01398">
    <property type="entry name" value="ATP_synth_b_bprime"/>
    <property type="match status" value="1"/>
</dbReference>
<evidence type="ECO:0000256" key="12">
    <source>
        <dbReference type="ARBA" id="ARBA00037847"/>
    </source>
</evidence>
<evidence type="ECO:0000313" key="15">
    <source>
        <dbReference type="EMBL" id="MBT0664876.1"/>
    </source>
</evidence>
<evidence type="ECO:0000256" key="7">
    <source>
        <dbReference type="ARBA" id="ARBA00023065"/>
    </source>
</evidence>
<evidence type="ECO:0000256" key="8">
    <source>
        <dbReference type="ARBA" id="ARBA00023136"/>
    </source>
</evidence>
<evidence type="ECO:0000256" key="13">
    <source>
        <dbReference type="HAMAP-Rule" id="MF_01398"/>
    </source>
</evidence>
<dbReference type="RefSeq" id="WP_214171650.1">
    <property type="nucleotide sequence ID" value="NZ_JAHCVJ010000004.1"/>
</dbReference>
<evidence type="ECO:0000256" key="5">
    <source>
        <dbReference type="ARBA" id="ARBA00022781"/>
    </source>
</evidence>
<name>A0AAW4L1M8_9BACT</name>
<comment type="similarity">
    <text evidence="1 13 14">Belongs to the ATPase B chain family.</text>
</comment>
<dbReference type="GO" id="GO:0046933">
    <property type="term" value="F:proton-transporting ATP synthase activity, rotational mechanism"/>
    <property type="evidence" value="ECO:0007669"/>
    <property type="project" value="UniProtKB-UniRule"/>
</dbReference>
<evidence type="ECO:0000256" key="11">
    <source>
        <dbReference type="ARBA" id="ARBA00025614"/>
    </source>
</evidence>
<keyword evidence="13" id="KW-1003">Cell membrane</keyword>
<keyword evidence="2 13" id="KW-0813">Transport</keyword>
<dbReference type="GO" id="GO:0005886">
    <property type="term" value="C:plasma membrane"/>
    <property type="evidence" value="ECO:0007669"/>
    <property type="project" value="UniProtKB-SubCell"/>
</dbReference>
<dbReference type="GO" id="GO:0045259">
    <property type="term" value="C:proton-transporting ATP synthase complex"/>
    <property type="evidence" value="ECO:0007669"/>
    <property type="project" value="UniProtKB-KW"/>
</dbReference>
<evidence type="ECO:0000256" key="2">
    <source>
        <dbReference type="ARBA" id="ARBA00022448"/>
    </source>
</evidence>
<accession>A0AAW4L1M8</accession>
<keyword evidence="6 13" id="KW-1133">Transmembrane helix</keyword>
<gene>
    <name evidence="13" type="primary">atpF</name>
    <name evidence="15" type="ORF">KI809_11245</name>
</gene>
<comment type="function">
    <text evidence="10 13">F(1)F(0) ATP synthase produces ATP from ADP in the presence of a proton or sodium gradient. F-type ATPases consist of two structural domains, F(1) containing the extramembraneous catalytic core and F(0) containing the membrane proton channel, linked together by a central stalk and a peripheral stalk. During catalysis, ATP synthesis in the catalytic domain of F(1) is coupled via a rotary mechanism of the central stalk subunits to proton translocation.</text>
</comment>
<keyword evidence="16" id="KW-1185">Reference proteome</keyword>
<evidence type="ECO:0000256" key="1">
    <source>
        <dbReference type="ARBA" id="ARBA00005513"/>
    </source>
</evidence>
<comment type="caution">
    <text evidence="15">The sequence shown here is derived from an EMBL/GenBank/DDBJ whole genome shotgun (WGS) entry which is preliminary data.</text>
</comment>
<evidence type="ECO:0000256" key="14">
    <source>
        <dbReference type="RuleBase" id="RU003848"/>
    </source>
</evidence>
<dbReference type="InterPro" id="IPR002146">
    <property type="entry name" value="ATP_synth_b/b'su_bac/chlpt"/>
</dbReference>
<dbReference type="EMBL" id="JAHCVJ010000004">
    <property type="protein sequence ID" value="MBT0664876.1"/>
    <property type="molecule type" value="Genomic_DNA"/>
</dbReference>
<evidence type="ECO:0000256" key="3">
    <source>
        <dbReference type="ARBA" id="ARBA00022547"/>
    </source>
</evidence>
<proteinExistence type="inferred from homology"/>
<keyword evidence="9 13" id="KW-0066">ATP synthesis</keyword>
<feature type="transmembrane region" description="Helical" evidence="13">
    <location>
        <begin position="6"/>
        <end position="27"/>
    </location>
</feature>
<dbReference type="AlphaFoldDB" id="A0AAW4L1M8"/>
<keyword evidence="7 13" id="KW-0406">Ion transport</keyword>
<protein>
    <recommendedName>
        <fullName evidence="13">ATP synthase subunit b</fullName>
    </recommendedName>
    <alternativeName>
        <fullName evidence="13">ATP synthase F(0) sector subunit b</fullName>
    </alternativeName>
    <alternativeName>
        <fullName evidence="13">ATPase subunit I</fullName>
    </alternativeName>
    <alternativeName>
        <fullName evidence="13">F-type ATPase subunit b</fullName>
        <shortName evidence="13">F-ATPase subunit b</shortName>
    </alternativeName>
</protein>
<keyword evidence="3 13" id="KW-0138">CF(0)</keyword>
<evidence type="ECO:0000313" key="16">
    <source>
        <dbReference type="Proteomes" id="UP000811899"/>
    </source>
</evidence>
<dbReference type="PANTHER" id="PTHR33445:SF2">
    <property type="entry name" value="ATP SYNTHASE SUBUNIT B', CHLOROPLASTIC"/>
    <property type="match status" value="1"/>
</dbReference>
<comment type="subunit">
    <text evidence="13">F-type ATPases have 2 components, F(1) - the catalytic core - and F(0) - the membrane proton channel. F(1) has five subunits: alpha(3), beta(3), gamma(1), delta(1), epsilon(1). F(0) has three main subunits: a(1), b(2) and c(10-14). The alpha and beta chains form an alternating ring which encloses part of the gamma chain. F(1) is attached to F(0) by a central stalk formed by the gamma and epsilon chains, while a peripheral stalk is formed by the delta and b chains.</text>
</comment>
<dbReference type="Proteomes" id="UP000811899">
    <property type="component" value="Unassembled WGS sequence"/>
</dbReference>
<dbReference type="GO" id="GO:0012505">
    <property type="term" value="C:endomembrane system"/>
    <property type="evidence" value="ECO:0007669"/>
    <property type="project" value="UniProtKB-SubCell"/>
</dbReference>
<dbReference type="InterPro" id="IPR050059">
    <property type="entry name" value="ATP_synthase_B_chain"/>
</dbReference>
<keyword evidence="4 13" id="KW-0812">Transmembrane</keyword>
<reference evidence="15 16" key="1">
    <citation type="submission" date="2021-05" db="EMBL/GenBank/DDBJ databases">
        <title>The draft genome of Geobacter pelophilus DSM 12255.</title>
        <authorList>
            <person name="Xu Z."/>
            <person name="Masuda Y."/>
            <person name="Itoh H."/>
            <person name="Senoo K."/>
        </authorList>
    </citation>
    <scope>NUCLEOTIDE SEQUENCE [LARGE SCALE GENOMIC DNA]</scope>
    <source>
        <strain evidence="15 16">DSM 12255</strain>
    </source>
</reference>
<organism evidence="15 16">
    <name type="scientific">Geoanaerobacter pelophilus</name>
    <dbReference type="NCBI Taxonomy" id="60036"/>
    <lineage>
        <taxon>Bacteria</taxon>
        <taxon>Pseudomonadati</taxon>
        <taxon>Thermodesulfobacteriota</taxon>
        <taxon>Desulfuromonadia</taxon>
        <taxon>Geobacterales</taxon>
        <taxon>Geobacteraceae</taxon>
        <taxon>Geoanaerobacter</taxon>
    </lineage>
</organism>
<evidence type="ECO:0000256" key="4">
    <source>
        <dbReference type="ARBA" id="ARBA00022692"/>
    </source>
</evidence>
<dbReference type="PANTHER" id="PTHR33445">
    <property type="entry name" value="ATP SYNTHASE SUBUNIT B', CHLOROPLASTIC"/>
    <property type="match status" value="1"/>
</dbReference>
<evidence type="ECO:0000256" key="9">
    <source>
        <dbReference type="ARBA" id="ARBA00023310"/>
    </source>
</evidence>
<comment type="subcellular location">
    <subcellularLocation>
        <location evidence="13">Cell membrane</location>
        <topology evidence="13">Single-pass membrane protein</topology>
    </subcellularLocation>
    <subcellularLocation>
        <location evidence="12">Endomembrane system</location>
        <topology evidence="12">Single-pass membrane protein</topology>
    </subcellularLocation>
</comment>
<keyword evidence="8 13" id="KW-0472">Membrane</keyword>
<evidence type="ECO:0000256" key="10">
    <source>
        <dbReference type="ARBA" id="ARBA00025198"/>
    </source>
</evidence>
<evidence type="ECO:0000256" key="6">
    <source>
        <dbReference type="ARBA" id="ARBA00022989"/>
    </source>
</evidence>
<comment type="function">
    <text evidence="11">Component of the F(0) channel, it forms part of the peripheral stalk, linking F(1) to F(0). The b'-subunit is a diverged and duplicated form of b found in plants and photosynthetic bacteria.</text>
</comment>
<dbReference type="Pfam" id="PF00430">
    <property type="entry name" value="ATP-synt_B"/>
    <property type="match status" value="1"/>
</dbReference>
<sequence>MIELNLSFVFQVINFLLLLLILNIFLFKPIRKVLADRESELTGAREKAAAVDRDVAEKMASYESRLKEIKGKGFEEREALKKEAVAEEAKLLDAARAEAGTTLATIKQKVAKEAADARVALQEQAKVLSLEICEKVLGRSL</sequence>
<keyword evidence="5 13" id="KW-0375">Hydrogen ion transport</keyword>
<dbReference type="GO" id="GO:0046961">
    <property type="term" value="F:proton-transporting ATPase activity, rotational mechanism"/>
    <property type="evidence" value="ECO:0007669"/>
    <property type="project" value="TreeGrafter"/>
</dbReference>